<dbReference type="NCBIfam" id="TIGR00765">
    <property type="entry name" value="yihY_not_rbn"/>
    <property type="match status" value="1"/>
</dbReference>
<sequence>MGMADVADRLRERVRDRARAATFARFLWRRFLDDNLFQAAGSLAYTTAFALVPLAVVVLGVLSAFPVFQDMGEKLVDYVLSNFVPAAADSIRDQLNTLAAHTKKLTAAGTVALVISLLVTLNSVESTFNRIWRVASARPRLSRYLVYWTVLTLGALLAAASLSMSARFFAMKLFVETPQGQWIANFSLGIAPILIELVVVMLAYRVVPHHTVKWRHAAAGALLAVVLLESVKAGLGLYLGSFDGYQNLYGAMAFIPILMLWIFLGWVAILLGASLASSMAAFRYQPAAMRLPQGYEGYALLRLIGRFQQARREGRGLHTEQMLALEPMLTDSLLQEFLCRLDEIRLVRRDERGEWLLARDLDTLTLAELYEACQLRVPIEEAWLPCHDDTLGAAVQAVLDDLRLPLRDALKRRVGDIFPQTDERTGA</sequence>
<evidence type="ECO:0000256" key="3">
    <source>
        <dbReference type="ARBA" id="ARBA00022519"/>
    </source>
</evidence>
<feature type="transmembrane region" description="Helical" evidence="7">
    <location>
        <begin position="43"/>
        <end position="68"/>
    </location>
</feature>
<evidence type="ECO:0000256" key="5">
    <source>
        <dbReference type="ARBA" id="ARBA00022989"/>
    </source>
</evidence>
<keyword evidence="2 7" id="KW-1003">Cell membrane</keyword>
<protein>
    <recommendedName>
        <fullName evidence="7">UPF0761 membrane protein ACFQ2N_05170</fullName>
    </recommendedName>
</protein>
<keyword evidence="5 7" id="KW-1133">Transmembrane helix</keyword>
<keyword evidence="9" id="KW-1185">Reference proteome</keyword>
<proteinExistence type="inferred from homology"/>
<accession>A0ABW3LUQ6</accession>
<dbReference type="HAMAP" id="MF_00672">
    <property type="entry name" value="UPF0761"/>
    <property type="match status" value="1"/>
</dbReference>
<dbReference type="PANTHER" id="PTHR30213">
    <property type="entry name" value="INNER MEMBRANE PROTEIN YHJD"/>
    <property type="match status" value="1"/>
</dbReference>
<comment type="similarity">
    <text evidence="7">Belongs to the UPF0761 family.</text>
</comment>
<evidence type="ECO:0000256" key="2">
    <source>
        <dbReference type="ARBA" id="ARBA00022475"/>
    </source>
</evidence>
<evidence type="ECO:0000313" key="8">
    <source>
        <dbReference type="EMBL" id="MFD1041742.1"/>
    </source>
</evidence>
<evidence type="ECO:0000256" key="4">
    <source>
        <dbReference type="ARBA" id="ARBA00022692"/>
    </source>
</evidence>
<comment type="caution">
    <text evidence="8">The sequence shown here is derived from an EMBL/GenBank/DDBJ whole genome shotgun (WGS) entry which is preliminary data.</text>
</comment>
<feature type="transmembrane region" description="Helical" evidence="7">
    <location>
        <begin position="251"/>
        <end position="276"/>
    </location>
</feature>
<evidence type="ECO:0000256" key="7">
    <source>
        <dbReference type="HAMAP-Rule" id="MF_00672"/>
    </source>
</evidence>
<dbReference type="PANTHER" id="PTHR30213:SF0">
    <property type="entry name" value="UPF0761 MEMBRANE PROTEIN YIHY"/>
    <property type="match status" value="1"/>
</dbReference>
<dbReference type="InterPro" id="IPR023679">
    <property type="entry name" value="UPF0761_bac"/>
</dbReference>
<dbReference type="EMBL" id="JBHTKN010000002">
    <property type="protein sequence ID" value="MFD1041742.1"/>
    <property type="molecule type" value="Genomic_DNA"/>
</dbReference>
<reference evidence="9" key="1">
    <citation type="journal article" date="2019" name="Int. J. Syst. Evol. Microbiol.">
        <title>The Global Catalogue of Microorganisms (GCM) 10K type strain sequencing project: providing services to taxonomists for standard genome sequencing and annotation.</title>
        <authorList>
            <consortium name="The Broad Institute Genomics Platform"/>
            <consortium name="The Broad Institute Genome Sequencing Center for Infectious Disease"/>
            <person name="Wu L."/>
            <person name="Ma J."/>
        </authorList>
    </citation>
    <scope>NUCLEOTIDE SEQUENCE [LARGE SCALE GENOMIC DNA]</scope>
    <source>
        <strain evidence="9">CCUG 55854</strain>
    </source>
</reference>
<gene>
    <name evidence="8" type="ORF">ACFQ2N_05170</name>
</gene>
<dbReference type="Pfam" id="PF03631">
    <property type="entry name" value="Virul_fac_BrkB"/>
    <property type="match status" value="1"/>
</dbReference>
<name>A0ABW3LUQ6_9GAMM</name>
<evidence type="ECO:0000313" key="9">
    <source>
        <dbReference type="Proteomes" id="UP001597033"/>
    </source>
</evidence>
<dbReference type="Proteomes" id="UP001597033">
    <property type="component" value="Unassembled WGS sequence"/>
</dbReference>
<keyword evidence="4 7" id="KW-0812">Transmembrane</keyword>
<feature type="transmembrane region" description="Helical" evidence="7">
    <location>
        <begin position="105"/>
        <end position="124"/>
    </location>
</feature>
<dbReference type="InterPro" id="IPR017039">
    <property type="entry name" value="Virul_fac_BrkB"/>
</dbReference>
<evidence type="ECO:0000256" key="6">
    <source>
        <dbReference type="ARBA" id="ARBA00023136"/>
    </source>
</evidence>
<dbReference type="RefSeq" id="WP_162376500.1">
    <property type="nucleotide sequence ID" value="NZ_JBHTKN010000002.1"/>
</dbReference>
<comment type="subcellular location">
    <subcellularLocation>
        <location evidence="1 7">Cell membrane</location>
        <topology evidence="1 7">Multi-pass membrane protein</topology>
    </subcellularLocation>
</comment>
<keyword evidence="6 7" id="KW-0472">Membrane</keyword>
<feature type="transmembrane region" description="Helical" evidence="7">
    <location>
        <begin position="145"/>
        <end position="170"/>
    </location>
</feature>
<feature type="transmembrane region" description="Helical" evidence="7">
    <location>
        <begin position="216"/>
        <end position="239"/>
    </location>
</feature>
<feature type="transmembrane region" description="Helical" evidence="7">
    <location>
        <begin position="182"/>
        <end position="204"/>
    </location>
</feature>
<keyword evidence="3" id="KW-0997">Cell inner membrane</keyword>
<organism evidence="8 9">
    <name type="scientific">Pseudoxanthomonas kaohsiungensis</name>
    <dbReference type="NCBI Taxonomy" id="283923"/>
    <lineage>
        <taxon>Bacteria</taxon>
        <taxon>Pseudomonadati</taxon>
        <taxon>Pseudomonadota</taxon>
        <taxon>Gammaproteobacteria</taxon>
        <taxon>Lysobacterales</taxon>
        <taxon>Lysobacteraceae</taxon>
        <taxon>Pseudoxanthomonas</taxon>
    </lineage>
</organism>
<evidence type="ECO:0000256" key="1">
    <source>
        <dbReference type="ARBA" id="ARBA00004651"/>
    </source>
</evidence>
<dbReference type="NCBIfam" id="NF003256">
    <property type="entry name" value="PRK04214.1"/>
    <property type="match status" value="1"/>
</dbReference>